<protein>
    <submittedName>
        <fullName evidence="1">Uncharacterized protein</fullName>
    </submittedName>
</protein>
<name>A0ABY6GTS5_9GAMM</name>
<keyword evidence="2" id="KW-1185">Reference proteome</keyword>
<gene>
    <name evidence="1" type="ORF">NX720_25855</name>
</gene>
<organism evidence="1 2">
    <name type="scientific">Endozoicomonas euniceicola</name>
    <dbReference type="NCBI Taxonomy" id="1234143"/>
    <lineage>
        <taxon>Bacteria</taxon>
        <taxon>Pseudomonadati</taxon>
        <taxon>Pseudomonadota</taxon>
        <taxon>Gammaproteobacteria</taxon>
        <taxon>Oceanospirillales</taxon>
        <taxon>Endozoicomonadaceae</taxon>
        <taxon>Endozoicomonas</taxon>
    </lineage>
</organism>
<dbReference type="Proteomes" id="UP001163255">
    <property type="component" value="Chromosome"/>
</dbReference>
<evidence type="ECO:0000313" key="2">
    <source>
        <dbReference type="Proteomes" id="UP001163255"/>
    </source>
</evidence>
<reference evidence="1" key="1">
    <citation type="submission" date="2022-10" db="EMBL/GenBank/DDBJ databases">
        <title>Completed Genome Sequence of two octocoral isolated bacterium, Endozoicomonas euniceicola EF212T and Endozoicomonas gorgoniicola PS125T.</title>
        <authorList>
            <person name="Chiou Y.-J."/>
            <person name="Chen Y.-H."/>
        </authorList>
    </citation>
    <scope>NUCLEOTIDE SEQUENCE</scope>
    <source>
        <strain evidence="1">EF212</strain>
    </source>
</reference>
<dbReference type="RefSeq" id="WP_262598488.1">
    <property type="nucleotide sequence ID" value="NZ_CP103300.1"/>
</dbReference>
<sequence>MSTDPVKYKTGNEKTYALLLSEAHESDDFIRFMLGLREAYELEQIIVKQAEIQLFQLSSGDTLVLPSFRDLGCSEEDLWPIVIQLYQQGVILVVLDIGFNSSGCKGDLVMDTVIGAVESQRNYFSH</sequence>
<proteinExistence type="predicted"/>
<accession>A0ABY6GTS5</accession>
<dbReference type="InterPro" id="IPR036162">
    <property type="entry name" value="Resolvase-like_N_sf"/>
</dbReference>
<dbReference type="SUPFAM" id="SSF53041">
    <property type="entry name" value="Resolvase-like"/>
    <property type="match status" value="1"/>
</dbReference>
<evidence type="ECO:0000313" key="1">
    <source>
        <dbReference type="EMBL" id="UYM16180.1"/>
    </source>
</evidence>
<dbReference type="EMBL" id="CP103300">
    <property type="protein sequence ID" value="UYM16180.1"/>
    <property type="molecule type" value="Genomic_DNA"/>
</dbReference>